<evidence type="ECO:0000313" key="2">
    <source>
        <dbReference type="Proteomes" id="UP000000740"/>
    </source>
</evidence>
<dbReference type="KEGG" id="hla:Hlac_0474"/>
<dbReference type="AlphaFoldDB" id="B9LT11"/>
<keyword evidence="2" id="KW-1185">Reference proteome</keyword>
<sequence length="265" mass="27386">MKRRHLILLLGGASSGAMSIGTGAFSSVEAKRGVAVNVVEDENAYLGLQQNRTVVPVDKDASPGEEGNGRNGFLTVTNQFTAPLALGVTLNGAEGDFEGIEIDVEDPIEKGEDLRDEIPDGDGGLDPGHSASIGVDFGDIDLDKNNTGTATITLGFYGNAGGTTVEQTRRFTVSPIRVDFKENNGVGSESNDSGGGAVHIYGEFSDLPVYLNGNTESISITSTDGSDVLQPGRAGGGITRLTIGGVVYTREDNGDADGDGASEDD</sequence>
<name>B9LT11_HALLT</name>
<dbReference type="EMBL" id="CP001365">
    <property type="protein sequence ID" value="ACM56076.1"/>
    <property type="molecule type" value="Genomic_DNA"/>
</dbReference>
<organism evidence="1 2">
    <name type="scientific">Halorubrum lacusprofundi (strain ATCC 49239 / DSM 5036 / JCM 8891 / ACAM 34)</name>
    <dbReference type="NCBI Taxonomy" id="416348"/>
    <lineage>
        <taxon>Archaea</taxon>
        <taxon>Methanobacteriati</taxon>
        <taxon>Methanobacteriota</taxon>
        <taxon>Stenosarchaea group</taxon>
        <taxon>Halobacteria</taxon>
        <taxon>Halobacteriales</taxon>
        <taxon>Haloferacaceae</taxon>
        <taxon>Halorubrum</taxon>
    </lineage>
</organism>
<gene>
    <name evidence="1" type="ordered locus">Hlac_0474</name>
</gene>
<reference evidence="1 2" key="1">
    <citation type="journal article" date="2016" name="Stand. Genomic Sci.">
        <title>Complete genome sequence of the Antarctic Halorubrum lacusprofundi type strain ACAM 34.</title>
        <authorList>
            <person name="Anderson I.J."/>
            <person name="DasSarma P."/>
            <person name="Lucas S."/>
            <person name="Copeland A."/>
            <person name="Lapidus A."/>
            <person name="Del Rio T.G."/>
            <person name="Tice H."/>
            <person name="Dalin E."/>
            <person name="Bruce D.C."/>
            <person name="Goodwin L."/>
            <person name="Pitluck S."/>
            <person name="Sims D."/>
            <person name="Brettin T.S."/>
            <person name="Detter J.C."/>
            <person name="Han C.S."/>
            <person name="Larimer F."/>
            <person name="Hauser L."/>
            <person name="Land M."/>
            <person name="Ivanova N."/>
            <person name="Richardson P."/>
            <person name="Cavicchioli R."/>
            <person name="DasSarma S."/>
            <person name="Woese C.R."/>
            <person name="Kyrpides N.C."/>
        </authorList>
    </citation>
    <scope>NUCLEOTIDE SEQUENCE [LARGE SCALE GENOMIC DNA]</scope>
    <source>
        <strain evidence="2">ATCC 49239 / DSM 5036 / JCM 8891 / ACAM 34</strain>
    </source>
</reference>
<accession>B9LT11</accession>
<proteinExistence type="predicted"/>
<evidence type="ECO:0000313" key="1">
    <source>
        <dbReference type="EMBL" id="ACM56076.1"/>
    </source>
</evidence>
<protein>
    <recommendedName>
        <fullName evidence="3">DUF1102 domain-containing protein</fullName>
    </recommendedName>
</protein>
<evidence type="ECO:0008006" key="3">
    <source>
        <dbReference type="Google" id="ProtNLM"/>
    </source>
</evidence>
<dbReference type="HOGENOM" id="CLU_1048089_0_0_2"/>
<dbReference type="eggNOG" id="arCOG02696">
    <property type="taxonomic scope" value="Archaea"/>
</dbReference>
<dbReference type="Proteomes" id="UP000000740">
    <property type="component" value="Chromosome 1"/>
</dbReference>